<evidence type="ECO:0000313" key="3">
    <source>
        <dbReference type="Proteomes" id="UP000281468"/>
    </source>
</evidence>
<gene>
    <name evidence="2" type="ORF">D0862_06097</name>
</gene>
<dbReference type="EMBL" id="QWIQ01000170">
    <property type="protein sequence ID" value="RMZ02198.1"/>
    <property type="molecule type" value="Genomic_DNA"/>
</dbReference>
<name>A0A3M7GMV8_HORWE</name>
<accession>A0A3M7GMV8</accession>
<evidence type="ECO:0000313" key="2">
    <source>
        <dbReference type="EMBL" id="RMZ02198.1"/>
    </source>
</evidence>
<reference evidence="2 3" key="1">
    <citation type="journal article" date="2018" name="BMC Genomics">
        <title>Genomic evidence for intraspecific hybridization in a clonal and extremely halotolerant yeast.</title>
        <authorList>
            <person name="Gostincar C."/>
            <person name="Stajich J.E."/>
            <person name="Zupancic J."/>
            <person name="Zalar P."/>
            <person name="Gunde-Cimerman N."/>
        </authorList>
    </citation>
    <scope>NUCLEOTIDE SEQUENCE [LARGE SCALE GENOMIC DNA]</scope>
    <source>
        <strain evidence="2 3">EXF-171</strain>
    </source>
</reference>
<dbReference type="Proteomes" id="UP000281468">
    <property type="component" value="Unassembled WGS sequence"/>
</dbReference>
<proteinExistence type="predicted"/>
<organism evidence="2 3">
    <name type="scientific">Hortaea werneckii</name>
    <name type="common">Black yeast</name>
    <name type="synonym">Cladosporium werneckii</name>
    <dbReference type="NCBI Taxonomy" id="91943"/>
    <lineage>
        <taxon>Eukaryota</taxon>
        <taxon>Fungi</taxon>
        <taxon>Dikarya</taxon>
        <taxon>Ascomycota</taxon>
        <taxon>Pezizomycotina</taxon>
        <taxon>Dothideomycetes</taxon>
        <taxon>Dothideomycetidae</taxon>
        <taxon>Mycosphaerellales</taxon>
        <taxon>Teratosphaeriaceae</taxon>
        <taxon>Hortaea</taxon>
    </lineage>
</organism>
<dbReference type="AlphaFoldDB" id="A0A3M7GMV8"/>
<sequence length="225" mass="24019">MSFLPLHITMKAALCALALSGLASAFPAIQQRNANFDDLNAGTGVTSLTPVPDPYMGLDFDGFNVINVGNAVTGVKPQSGKQVGVQYILTTGKDNTANLKTTGDTKYFVCNDPSHPASWASITDIDRQVFQEFYFGCVLSSQETLAGVPTSCALTLTGKRNGRTVVTQDVNFSGGLANGVTKNMKRVLFDGRFTAVDEVSFELTSNLAAATSVLYDNVRYVTYSS</sequence>
<evidence type="ECO:0000256" key="1">
    <source>
        <dbReference type="SAM" id="SignalP"/>
    </source>
</evidence>
<feature type="chain" id="PRO_5017959993" description="Ubiquitin 3 binding protein But2 C-terminal domain-containing protein" evidence="1">
    <location>
        <begin position="26"/>
        <end position="225"/>
    </location>
</feature>
<comment type="caution">
    <text evidence="2">The sequence shown here is derived from an EMBL/GenBank/DDBJ whole genome shotgun (WGS) entry which is preliminary data.</text>
</comment>
<feature type="signal peptide" evidence="1">
    <location>
        <begin position="1"/>
        <end position="25"/>
    </location>
</feature>
<evidence type="ECO:0008006" key="4">
    <source>
        <dbReference type="Google" id="ProtNLM"/>
    </source>
</evidence>
<protein>
    <recommendedName>
        <fullName evidence="4">Ubiquitin 3 binding protein But2 C-terminal domain-containing protein</fullName>
    </recommendedName>
</protein>
<keyword evidence="1" id="KW-0732">Signal</keyword>